<dbReference type="Gene3D" id="1.10.10.880">
    <property type="entry name" value="Anti sigma-E protein RseA, N-terminal domain"/>
    <property type="match status" value="1"/>
</dbReference>
<dbReference type="RefSeq" id="WP_064008562.1">
    <property type="nucleotide sequence ID" value="NZ_LUUG01000070.1"/>
</dbReference>
<sequence length="168" mass="19098">MQEQLNEKLSQLIDDELDSQQALSLLKSLQNDGLLKDKLRRYQIASQVMKSGEYSHVTSDFVDKIHEQIRQEPTYFLPRKKSAVNWQKAALAIAASVALAVVWVSSKVDKQMHNPFATVEIVAQSKEASAEEMHARFKDYLEAHDNAMYVNSVQAGQPYARVVGYRQE</sequence>
<evidence type="ECO:0000313" key="5">
    <source>
        <dbReference type="Proteomes" id="UP000078090"/>
    </source>
</evidence>
<organism evidence="2 4">
    <name type="scientific">Methylomonas methanica</name>
    <dbReference type="NCBI Taxonomy" id="421"/>
    <lineage>
        <taxon>Bacteria</taxon>
        <taxon>Pseudomonadati</taxon>
        <taxon>Pseudomonadota</taxon>
        <taxon>Gammaproteobacteria</taxon>
        <taxon>Methylococcales</taxon>
        <taxon>Methylococcaceae</taxon>
        <taxon>Methylomonas</taxon>
    </lineage>
</organism>
<dbReference type="GO" id="GO:0016989">
    <property type="term" value="F:sigma factor antagonist activity"/>
    <property type="evidence" value="ECO:0007669"/>
    <property type="project" value="InterPro"/>
</dbReference>
<reference evidence="2 5" key="2">
    <citation type="submission" date="2016-03" db="EMBL/GenBank/DDBJ databases">
        <authorList>
            <person name="Ploux O."/>
        </authorList>
    </citation>
    <scope>NUCLEOTIDE SEQUENCE [LARGE SCALE GENOMIC DNA]</scope>
    <source>
        <strain evidence="3 5">R-45363</strain>
        <strain evidence="2">R-45371</strain>
    </source>
</reference>
<evidence type="ECO:0000313" key="3">
    <source>
        <dbReference type="EMBL" id="OAI04763.1"/>
    </source>
</evidence>
<dbReference type="AlphaFoldDB" id="A0A177M2Z0"/>
<protein>
    <recommendedName>
        <fullName evidence="1">Anti sigma-E protein RseA N-terminal domain-containing protein</fullName>
    </recommendedName>
</protein>
<dbReference type="OrthoDB" id="5573685at2"/>
<dbReference type="CDD" id="cd16328">
    <property type="entry name" value="RseA_N"/>
    <property type="match status" value="1"/>
</dbReference>
<name>A0A177M2Z0_METMH</name>
<evidence type="ECO:0000259" key="1">
    <source>
        <dbReference type="Pfam" id="PF03872"/>
    </source>
</evidence>
<dbReference type="Proteomes" id="UP000078090">
    <property type="component" value="Unassembled WGS sequence"/>
</dbReference>
<feature type="domain" description="Anti sigma-E protein RseA N-terminal" evidence="1">
    <location>
        <begin position="6"/>
        <end position="81"/>
    </location>
</feature>
<dbReference type="EMBL" id="LUUG01000070">
    <property type="protein sequence ID" value="OAI04763.1"/>
    <property type="molecule type" value="Genomic_DNA"/>
</dbReference>
<evidence type="ECO:0000313" key="4">
    <source>
        <dbReference type="Proteomes" id="UP000077763"/>
    </source>
</evidence>
<dbReference type="PANTHER" id="PTHR38104:SF1">
    <property type="entry name" value="ANTI-SIGMA-E FACTOR RSEA"/>
    <property type="match status" value="1"/>
</dbReference>
<dbReference type="InterPro" id="IPR052383">
    <property type="entry name" value="Anti-sigma-E_RseA-like"/>
</dbReference>
<gene>
    <name evidence="3" type="ORF">A1332_14010</name>
    <name evidence="2" type="ORF">A1353_20000</name>
</gene>
<proteinExistence type="predicted"/>
<dbReference type="Pfam" id="PF03872">
    <property type="entry name" value="RseA_N"/>
    <property type="match status" value="1"/>
</dbReference>
<dbReference type="InterPro" id="IPR005572">
    <property type="entry name" value="Anti-sigma_E_RseA_N"/>
</dbReference>
<dbReference type="Proteomes" id="UP000077763">
    <property type="component" value="Unassembled WGS sequence"/>
</dbReference>
<dbReference type="InterPro" id="IPR036147">
    <property type="entry name" value="Anti-sigma_E_RseA_N_sf"/>
</dbReference>
<comment type="caution">
    <text evidence="2">The sequence shown here is derived from an EMBL/GenBank/DDBJ whole genome shotgun (WGS) entry which is preliminary data.</text>
</comment>
<dbReference type="SUPFAM" id="SSF89069">
    <property type="entry name" value="N-terminal, cytoplasmic domain of anti-sigmaE factor RseA"/>
    <property type="match status" value="1"/>
</dbReference>
<dbReference type="EMBL" id="LUUH01000079">
    <property type="protein sequence ID" value="OAI00088.1"/>
    <property type="molecule type" value="Genomic_DNA"/>
</dbReference>
<accession>A0A177M2Z0</accession>
<evidence type="ECO:0000313" key="2">
    <source>
        <dbReference type="EMBL" id="OAI00088.1"/>
    </source>
</evidence>
<reference evidence="4" key="1">
    <citation type="submission" date="2016-03" db="EMBL/GenBank/DDBJ databases">
        <authorList>
            <person name="Heylen K."/>
            <person name="De Vos P."/>
            <person name="Vekeman B."/>
        </authorList>
    </citation>
    <scope>NUCLEOTIDE SEQUENCE [LARGE SCALE GENOMIC DNA]</scope>
    <source>
        <strain evidence="4">R-45371</strain>
    </source>
</reference>
<dbReference type="PANTHER" id="PTHR38104">
    <property type="match status" value="1"/>
</dbReference>